<feature type="compositionally biased region" description="Polar residues" evidence="1">
    <location>
        <begin position="1"/>
        <end position="18"/>
    </location>
</feature>
<name>A0A016U5V1_9BILA</name>
<gene>
    <name evidence="2" type="primary">Acey_s0057.g2830</name>
    <name evidence="2" type="ORF">Y032_0057g2830</name>
</gene>
<dbReference type="AlphaFoldDB" id="A0A016U5V1"/>
<accession>A0A016U5V1</accession>
<evidence type="ECO:0000313" key="2">
    <source>
        <dbReference type="EMBL" id="EYC10227.1"/>
    </source>
</evidence>
<dbReference type="Proteomes" id="UP000024635">
    <property type="component" value="Unassembled WGS sequence"/>
</dbReference>
<dbReference type="EMBL" id="JARK01001393">
    <property type="protein sequence ID" value="EYC10227.1"/>
    <property type="molecule type" value="Genomic_DNA"/>
</dbReference>
<evidence type="ECO:0000313" key="3">
    <source>
        <dbReference type="Proteomes" id="UP000024635"/>
    </source>
</evidence>
<protein>
    <submittedName>
        <fullName evidence="2">Uncharacterized protein</fullName>
    </submittedName>
</protein>
<feature type="region of interest" description="Disordered" evidence="1">
    <location>
        <begin position="1"/>
        <end position="40"/>
    </location>
</feature>
<sequence>MVSIYSRQQGVSTPTSLVTGRVSRPRSPYHSKEEETRSNTPLAGVVRMPARTDRLRLCTNNVCSITTKARLADSETVRTEDVAGRWRDLFSGAGSSRFSARKTRNTLFVSVR</sequence>
<comment type="caution">
    <text evidence="2">The sequence shown here is derived from an EMBL/GenBank/DDBJ whole genome shotgun (WGS) entry which is preliminary data.</text>
</comment>
<evidence type="ECO:0000256" key="1">
    <source>
        <dbReference type="SAM" id="MobiDB-lite"/>
    </source>
</evidence>
<organism evidence="2 3">
    <name type="scientific">Ancylostoma ceylanicum</name>
    <dbReference type="NCBI Taxonomy" id="53326"/>
    <lineage>
        <taxon>Eukaryota</taxon>
        <taxon>Metazoa</taxon>
        <taxon>Ecdysozoa</taxon>
        <taxon>Nematoda</taxon>
        <taxon>Chromadorea</taxon>
        <taxon>Rhabditida</taxon>
        <taxon>Rhabditina</taxon>
        <taxon>Rhabditomorpha</taxon>
        <taxon>Strongyloidea</taxon>
        <taxon>Ancylostomatidae</taxon>
        <taxon>Ancylostomatinae</taxon>
        <taxon>Ancylostoma</taxon>
    </lineage>
</organism>
<proteinExistence type="predicted"/>
<reference evidence="3" key="1">
    <citation type="journal article" date="2015" name="Nat. Genet.">
        <title>The genome and transcriptome of the zoonotic hookworm Ancylostoma ceylanicum identify infection-specific gene families.</title>
        <authorList>
            <person name="Schwarz E.M."/>
            <person name="Hu Y."/>
            <person name="Antoshechkin I."/>
            <person name="Miller M.M."/>
            <person name="Sternberg P.W."/>
            <person name="Aroian R.V."/>
        </authorList>
    </citation>
    <scope>NUCLEOTIDE SEQUENCE</scope>
    <source>
        <strain evidence="3">HY135</strain>
    </source>
</reference>
<keyword evidence="3" id="KW-1185">Reference proteome</keyword>